<keyword evidence="2" id="KW-0472">Membrane</keyword>
<keyword evidence="5" id="KW-1185">Reference proteome</keyword>
<keyword evidence="2" id="KW-0449">Lipoprotein</keyword>
<dbReference type="GO" id="GO:0015562">
    <property type="term" value="F:efflux transmembrane transporter activity"/>
    <property type="evidence" value="ECO:0007669"/>
    <property type="project" value="InterPro"/>
</dbReference>
<dbReference type="PANTHER" id="PTHR30203:SF33">
    <property type="entry name" value="BLR4455 PROTEIN"/>
    <property type="match status" value="1"/>
</dbReference>
<evidence type="ECO:0000313" key="4">
    <source>
        <dbReference type="EMBL" id="BBO75711.1"/>
    </source>
</evidence>
<comment type="similarity">
    <text evidence="1 2">Belongs to the outer membrane factor (OMF) (TC 1.B.17) family.</text>
</comment>
<evidence type="ECO:0000256" key="1">
    <source>
        <dbReference type="ARBA" id="ARBA00007613"/>
    </source>
</evidence>
<dbReference type="SUPFAM" id="SSF56954">
    <property type="entry name" value="Outer membrane efflux proteins (OEP)"/>
    <property type="match status" value="1"/>
</dbReference>
<keyword evidence="2" id="KW-0564">Palmitate</keyword>
<dbReference type="AlphaFoldDB" id="A0A5K7Z7M4"/>
<dbReference type="PANTHER" id="PTHR30203">
    <property type="entry name" value="OUTER MEMBRANE CATION EFFLUX PROTEIN"/>
    <property type="match status" value="1"/>
</dbReference>
<feature type="chain" id="PRO_5024508195" evidence="2">
    <location>
        <begin position="28"/>
        <end position="491"/>
    </location>
</feature>
<dbReference type="Proteomes" id="UP000427769">
    <property type="component" value="Chromosome"/>
</dbReference>
<organism evidence="4 5">
    <name type="scientific">Desulfosarcina widdelii</name>
    <dbReference type="NCBI Taxonomy" id="947919"/>
    <lineage>
        <taxon>Bacteria</taxon>
        <taxon>Pseudomonadati</taxon>
        <taxon>Thermodesulfobacteriota</taxon>
        <taxon>Desulfobacteria</taxon>
        <taxon>Desulfobacterales</taxon>
        <taxon>Desulfosarcinaceae</taxon>
        <taxon>Desulfosarcina</taxon>
    </lineage>
</organism>
<feature type="signal peptide" evidence="2">
    <location>
        <begin position="1"/>
        <end position="27"/>
    </location>
</feature>
<dbReference type="InterPro" id="IPR010131">
    <property type="entry name" value="MdtP/NodT-like"/>
</dbReference>
<keyword evidence="2" id="KW-0732">Signal</keyword>
<reference evidence="4 5" key="1">
    <citation type="submission" date="2019-11" db="EMBL/GenBank/DDBJ databases">
        <title>Comparative genomics of hydrocarbon-degrading Desulfosarcina strains.</title>
        <authorList>
            <person name="Watanabe M."/>
            <person name="Kojima H."/>
            <person name="Fukui M."/>
        </authorList>
    </citation>
    <scope>NUCLEOTIDE SEQUENCE [LARGE SCALE GENOMIC DNA]</scope>
    <source>
        <strain evidence="4 5">PP31</strain>
    </source>
</reference>
<dbReference type="PROSITE" id="PS51257">
    <property type="entry name" value="PROKAR_LIPOPROTEIN"/>
    <property type="match status" value="1"/>
</dbReference>
<dbReference type="GO" id="GO:0005886">
    <property type="term" value="C:plasma membrane"/>
    <property type="evidence" value="ECO:0007669"/>
    <property type="project" value="UniProtKB-SubCell"/>
</dbReference>
<dbReference type="EMBL" id="AP021875">
    <property type="protein sequence ID" value="BBO75711.1"/>
    <property type="molecule type" value="Genomic_DNA"/>
</dbReference>
<evidence type="ECO:0000313" key="5">
    <source>
        <dbReference type="Proteomes" id="UP000427769"/>
    </source>
</evidence>
<dbReference type="RefSeq" id="WP_155304608.1">
    <property type="nucleotide sequence ID" value="NZ_AP021875.1"/>
</dbReference>
<dbReference type="Gene3D" id="2.20.200.10">
    <property type="entry name" value="Outer membrane efflux proteins (OEP)"/>
    <property type="match status" value="1"/>
</dbReference>
<dbReference type="Pfam" id="PF02321">
    <property type="entry name" value="OEP"/>
    <property type="match status" value="2"/>
</dbReference>
<feature type="region of interest" description="Disordered" evidence="3">
    <location>
        <begin position="468"/>
        <end position="491"/>
    </location>
</feature>
<comment type="subcellular location">
    <subcellularLocation>
        <location evidence="2">Cell membrane</location>
        <topology evidence="2">Lipid-anchor</topology>
    </subcellularLocation>
</comment>
<keyword evidence="2" id="KW-1134">Transmembrane beta strand</keyword>
<dbReference type="KEGG" id="dwd:DSCW_31280"/>
<sequence>MMNRRCKLIWKGTVRLTLACVWLVGCAVGPDFKDPEMGTPEAFRTRAMPATSADDLKWWELFDDPMLTTLIETALENNRDIKIAVSRIEQARATVGFTRADQYPTLNGRAGASTGNYNAGSRSTTGTNSTFYLDAPLTWEIDFWGRYRRATDAARAELTASDYGLKTIQLSLIADVAVSYYQLLDYHQRLQISQSTLDTRVKSLEIIQQRFDKGIIAEIDLNQAQLQKEVAQAAIPLYRRAIVQTENRLAVLLGRLPEPIQTGRKLSDQPIPPDIPVGLPSDLLERRPDIVQAKYLLKAQTDQIGVAQALRLPSISLTGTLGVASTEVGSITSEGGVWSVGGQVLAPIIDFGKNKRRVEIEEEKTRQALYQYEATVLNAFREVEDALVAITTLRDELAATDRQQKAAKNANMLSNQRYDKGVTSYLEVLDTERTLFDVELQLSDLQEQYLSAFVNLYKALGGGWLRREQESQEKNTRPQRPMHYTTRLDLD</sequence>
<dbReference type="NCBIfam" id="TIGR01845">
    <property type="entry name" value="outer_NodT"/>
    <property type="match status" value="1"/>
</dbReference>
<dbReference type="OrthoDB" id="9783163at2"/>
<dbReference type="InterPro" id="IPR003423">
    <property type="entry name" value="OMP_efflux"/>
</dbReference>
<proteinExistence type="inferred from homology"/>
<keyword evidence="2" id="KW-0812">Transmembrane</keyword>
<accession>A0A5K7Z7M4</accession>
<dbReference type="Gene3D" id="1.20.1600.10">
    <property type="entry name" value="Outer membrane efflux proteins (OEP)"/>
    <property type="match status" value="1"/>
</dbReference>
<gene>
    <name evidence="4" type="ORF">DSCW_31280</name>
</gene>
<evidence type="ECO:0000256" key="3">
    <source>
        <dbReference type="SAM" id="MobiDB-lite"/>
    </source>
</evidence>
<name>A0A5K7Z7M4_9BACT</name>
<evidence type="ECO:0000256" key="2">
    <source>
        <dbReference type="RuleBase" id="RU362097"/>
    </source>
</evidence>
<protein>
    <submittedName>
        <fullName evidence="4">RND transporter</fullName>
    </submittedName>
</protein>